<accession>A0A6P6BA17</accession>
<sequence length="92" mass="10493">MKADVEQVLPRKKEIILYASLAEHQRNFQDHLLNKTLETYLQEKGNTGRGIKGKLINSMMQLWKNCNHPDLLESAFDGSCTSLGKMLENFAV</sequence>
<dbReference type="Pfam" id="PF00176">
    <property type="entry name" value="SNF2-rel_dom"/>
    <property type="match status" value="1"/>
</dbReference>
<dbReference type="Gene3D" id="3.40.50.300">
    <property type="entry name" value="P-loop containing nucleotide triphosphate hydrolases"/>
    <property type="match status" value="1"/>
</dbReference>
<reference evidence="3" key="1">
    <citation type="submission" date="2025-08" db="UniProtKB">
        <authorList>
            <consortium name="RefSeq"/>
        </authorList>
    </citation>
    <scope>IDENTIFICATION</scope>
    <source>
        <tissue evidence="3">Fruit stalk</tissue>
    </source>
</reference>
<dbReference type="KEGG" id="dzi:111316234"/>
<gene>
    <name evidence="3" type="primary">LOC111316234</name>
</gene>
<evidence type="ECO:0000313" key="3">
    <source>
        <dbReference type="RefSeq" id="XP_022773985.1"/>
    </source>
</evidence>
<proteinExistence type="predicted"/>
<dbReference type="OrthoDB" id="1746101at2759"/>
<evidence type="ECO:0000259" key="1">
    <source>
        <dbReference type="Pfam" id="PF00176"/>
    </source>
</evidence>
<dbReference type="AlphaFoldDB" id="A0A6P6BA17"/>
<organism evidence="2 3">
    <name type="scientific">Durio zibethinus</name>
    <name type="common">Durian</name>
    <dbReference type="NCBI Taxonomy" id="66656"/>
    <lineage>
        <taxon>Eukaryota</taxon>
        <taxon>Viridiplantae</taxon>
        <taxon>Streptophyta</taxon>
        <taxon>Embryophyta</taxon>
        <taxon>Tracheophyta</taxon>
        <taxon>Spermatophyta</taxon>
        <taxon>Magnoliopsida</taxon>
        <taxon>eudicotyledons</taxon>
        <taxon>Gunneridae</taxon>
        <taxon>Pentapetalae</taxon>
        <taxon>rosids</taxon>
        <taxon>malvids</taxon>
        <taxon>Malvales</taxon>
        <taxon>Malvaceae</taxon>
        <taxon>Helicteroideae</taxon>
        <taxon>Durio</taxon>
    </lineage>
</organism>
<dbReference type="GeneID" id="111316234"/>
<dbReference type="Proteomes" id="UP000515121">
    <property type="component" value="Unplaced"/>
</dbReference>
<evidence type="ECO:0000313" key="2">
    <source>
        <dbReference type="Proteomes" id="UP000515121"/>
    </source>
</evidence>
<dbReference type="GO" id="GO:0005524">
    <property type="term" value="F:ATP binding"/>
    <property type="evidence" value="ECO:0007669"/>
    <property type="project" value="InterPro"/>
</dbReference>
<feature type="domain" description="SNF2 N-terminal" evidence="1">
    <location>
        <begin position="1"/>
        <end position="71"/>
    </location>
</feature>
<dbReference type="InterPro" id="IPR027417">
    <property type="entry name" value="P-loop_NTPase"/>
</dbReference>
<dbReference type="SUPFAM" id="SSF52540">
    <property type="entry name" value="P-loop containing nucleoside triphosphate hydrolases"/>
    <property type="match status" value="1"/>
</dbReference>
<keyword evidence="2" id="KW-1185">Reference proteome</keyword>
<name>A0A6P6BA17_DURZI</name>
<dbReference type="InterPro" id="IPR000330">
    <property type="entry name" value="SNF2_N"/>
</dbReference>
<dbReference type="RefSeq" id="XP_022773985.1">
    <property type="nucleotide sequence ID" value="XM_022918250.1"/>
</dbReference>
<dbReference type="PANTHER" id="PTHR10799">
    <property type="entry name" value="SNF2/RAD54 HELICASE FAMILY"/>
    <property type="match status" value="1"/>
</dbReference>
<protein>
    <submittedName>
        <fullName evidence="3">ATP-dependent DNA helicase DDM1-like</fullName>
    </submittedName>
</protein>